<dbReference type="PANTHER" id="PTHR24301:SF2">
    <property type="entry name" value="THROMBOXANE-A SYNTHASE"/>
    <property type="match status" value="1"/>
</dbReference>
<dbReference type="PANTHER" id="PTHR24301">
    <property type="entry name" value="THROMBOXANE-A SYNTHASE"/>
    <property type="match status" value="1"/>
</dbReference>
<dbReference type="GO" id="GO:0020037">
    <property type="term" value="F:heme binding"/>
    <property type="evidence" value="ECO:0007669"/>
    <property type="project" value="InterPro"/>
</dbReference>
<dbReference type="EMBL" id="PGGS01000138">
    <property type="protein sequence ID" value="PNH08249.1"/>
    <property type="molecule type" value="Genomic_DNA"/>
</dbReference>
<feature type="region of interest" description="Disordered" evidence="1">
    <location>
        <begin position="87"/>
        <end position="108"/>
    </location>
</feature>
<protein>
    <submittedName>
        <fullName evidence="2">Uncharacterized protein</fullName>
    </submittedName>
</protein>
<dbReference type="AlphaFoldDB" id="A0A2J8A6U4"/>
<evidence type="ECO:0000313" key="3">
    <source>
        <dbReference type="Proteomes" id="UP000236333"/>
    </source>
</evidence>
<keyword evidence="3" id="KW-1185">Reference proteome</keyword>
<reference evidence="2 3" key="1">
    <citation type="journal article" date="2017" name="Mol. Biol. Evol.">
        <title>The 4-celled Tetrabaena socialis nuclear genome reveals the essential components for genetic control of cell number at the origin of multicellularity in the volvocine lineage.</title>
        <authorList>
            <person name="Featherston J."/>
            <person name="Arakaki Y."/>
            <person name="Hanschen E.R."/>
            <person name="Ferris P.J."/>
            <person name="Michod R.E."/>
            <person name="Olson B.J.S.C."/>
            <person name="Nozaki H."/>
            <person name="Durand P.M."/>
        </authorList>
    </citation>
    <scope>NUCLEOTIDE SEQUENCE [LARGE SCALE GENOMIC DNA]</scope>
    <source>
        <strain evidence="2 3">NIES-571</strain>
    </source>
</reference>
<gene>
    <name evidence="2" type="ORF">TSOC_005254</name>
</gene>
<dbReference type="InterPro" id="IPR036396">
    <property type="entry name" value="Cyt_P450_sf"/>
</dbReference>
<dbReference type="GO" id="GO:0004497">
    <property type="term" value="F:monooxygenase activity"/>
    <property type="evidence" value="ECO:0007669"/>
    <property type="project" value="InterPro"/>
</dbReference>
<name>A0A2J8A6U4_9CHLO</name>
<evidence type="ECO:0000313" key="2">
    <source>
        <dbReference type="EMBL" id="PNH08249.1"/>
    </source>
</evidence>
<evidence type="ECO:0000256" key="1">
    <source>
        <dbReference type="SAM" id="MobiDB-lite"/>
    </source>
</evidence>
<dbReference type="Proteomes" id="UP000236333">
    <property type="component" value="Unassembled WGS sequence"/>
</dbReference>
<organism evidence="2 3">
    <name type="scientific">Tetrabaena socialis</name>
    <dbReference type="NCBI Taxonomy" id="47790"/>
    <lineage>
        <taxon>Eukaryota</taxon>
        <taxon>Viridiplantae</taxon>
        <taxon>Chlorophyta</taxon>
        <taxon>core chlorophytes</taxon>
        <taxon>Chlorophyceae</taxon>
        <taxon>CS clade</taxon>
        <taxon>Chlamydomonadales</taxon>
        <taxon>Tetrabaenaceae</taxon>
        <taxon>Tetrabaena</taxon>
    </lineage>
</organism>
<accession>A0A2J8A6U4</accession>
<dbReference type="GO" id="GO:0005506">
    <property type="term" value="F:iron ion binding"/>
    <property type="evidence" value="ECO:0007669"/>
    <property type="project" value="InterPro"/>
</dbReference>
<proteinExistence type="predicted"/>
<sequence>MHPPTAAALQPPLPYMRPSFFAVVHARRLASYMPAVQHCVGRFMLRLQRYGGGGEAVDLKAEYGGLALAMTGEIAYGVDFWPAEPAEGGEQAKGGGGGGGGGEQAKGGGGGAGSQLMAACKECMTCFELDHATVYLPLQLVRCTLASLLLRYELRLHPRQVLPLRLKTCLTLAAADGVWVTLRELPPPQQQQQQQ</sequence>
<dbReference type="GO" id="GO:0016705">
    <property type="term" value="F:oxidoreductase activity, acting on paired donors, with incorporation or reduction of molecular oxygen"/>
    <property type="evidence" value="ECO:0007669"/>
    <property type="project" value="InterPro"/>
</dbReference>
<feature type="compositionally biased region" description="Gly residues" evidence="1">
    <location>
        <begin position="91"/>
        <end position="108"/>
    </location>
</feature>
<dbReference type="SUPFAM" id="SSF48264">
    <property type="entry name" value="Cytochrome P450"/>
    <property type="match status" value="1"/>
</dbReference>
<comment type="caution">
    <text evidence="2">The sequence shown here is derived from an EMBL/GenBank/DDBJ whole genome shotgun (WGS) entry which is preliminary data.</text>
</comment>